<protein>
    <submittedName>
        <fullName evidence="1">Uncharacterized protein</fullName>
    </submittedName>
</protein>
<organism evidence="1">
    <name type="scientific">marine metagenome</name>
    <dbReference type="NCBI Taxonomy" id="408172"/>
    <lineage>
        <taxon>unclassified sequences</taxon>
        <taxon>metagenomes</taxon>
        <taxon>ecological metagenomes</taxon>
    </lineage>
</organism>
<evidence type="ECO:0000313" key="1">
    <source>
        <dbReference type="EMBL" id="SVE48943.1"/>
    </source>
</evidence>
<name>A0A383DXG8_9ZZZZ</name>
<sequence length="62" mass="7443">MIHFQELYETSVVEKDEHRNSKQYKKLSPKMRNAVDDIFKKMDSKPSDFLNSFEKTMKEVSK</sequence>
<proteinExistence type="predicted"/>
<feature type="non-terminal residue" evidence="1">
    <location>
        <position position="62"/>
    </location>
</feature>
<dbReference type="EMBL" id="UINC01220850">
    <property type="protein sequence ID" value="SVE48943.1"/>
    <property type="molecule type" value="Genomic_DNA"/>
</dbReference>
<accession>A0A383DXG8</accession>
<dbReference type="AlphaFoldDB" id="A0A383DXG8"/>
<gene>
    <name evidence="1" type="ORF">METZ01_LOCUS501797</name>
</gene>
<reference evidence="1" key="1">
    <citation type="submission" date="2018-05" db="EMBL/GenBank/DDBJ databases">
        <authorList>
            <person name="Lanie J.A."/>
            <person name="Ng W.-L."/>
            <person name="Kazmierczak K.M."/>
            <person name="Andrzejewski T.M."/>
            <person name="Davidsen T.M."/>
            <person name="Wayne K.J."/>
            <person name="Tettelin H."/>
            <person name="Glass J.I."/>
            <person name="Rusch D."/>
            <person name="Podicherti R."/>
            <person name="Tsui H.-C.T."/>
            <person name="Winkler M.E."/>
        </authorList>
    </citation>
    <scope>NUCLEOTIDE SEQUENCE</scope>
</reference>